<dbReference type="RefSeq" id="WP_350332437.1">
    <property type="nucleotide sequence ID" value="NZ_CP054719.1"/>
</dbReference>
<organism evidence="2 3">
    <name type="scientific">Candidatus Bodocaedibacter vickermanii</name>
    <dbReference type="NCBI Taxonomy" id="2741701"/>
    <lineage>
        <taxon>Bacteria</taxon>
        <taxon>Pseudomonadati</taxon>
        <taxon>Pseudomonadota</taxon>
        <taxon>Alphaproteobacteria</taxon>
        <taxon>Holosporales</taxon>
        <taxon>Candidatus Paracaedibacteraceae</taxon>
        <taxon>Candidatus Bodocaedibacter</taxon>
    </lineage>
</organism>
<feature type="signal peptide" evidence="1">
    <location>
        <begin position="1"/>
        <end position="20"/>
    </location>
</feature>
<name>A0A7L9RT09_9PROT</name>
<accession>A0A7L9RT09</accession>
<dbReference type="KEGG" id="pbal:CPBP_00457"/>
<proteinExistence type="predicted"/>
<dbReference type="EMBL" id="CP054719">
    <property type="protein sequence ID" value="QOL19692.1"/>
    <property type="molecule type" value="Genomic_DNA"/>
</dbReference>
<evidence type="ECO:0000313" key="3">
    <source>
        <dbReference type="Proteomes" id="UP000594001"/>
    </source>
</evidence>
<feature type="chain" id="PRO_5032827263" evidence="1">
    <location>
        <begin position="21"/>
        <end position="203"/>
    </location>
</feature>
<dbReference type="Proteomes" id="UP000594001">
    <property type="component" value="Chromosome"/>
</dbReference>
<evidence type="ECO:0000313" key="2">
    <source>
        <dbReference type="EMBL" id="QOL19692.1"/>
    </source>
</evidence>
<sequence>MLRKLLLTAALLSPTYGADADTKYFDPDFALLANRSAMLEVGTNCVVIDPGTPESCVLRRLTQAEVSDILNSNDFDLLFNTLEESHENIRIIYMIYIALTADSTPNNGISKALDDAFLCQLFWSRVSLTEQLLQAMLLSPRITTDDPTGVLKEHQKKLAVFSKKYDHTDTKLFAKGHYERLTLLIKEVGETSNVQQSTLSTDE</sequence>
<gene>
    <name evidence="2" type="ORF">CPBP_00457</name>
</gene>
<keyword evidence="3" id="KW-1185">Reference proteome</keyword>
<protein>
    <submittedName>
        <fullName evidence="2">Uncharacterized protein</fullName>
    </submittedName>
</protein>
<dbReference type="AlphaFoldDB" id="A0A7L9RT09"/>
<keyword evidence="1" id="KW-0732">Signal</keyword>
<evidence type="ECO:0000256" key="1">
    <source>
        <dbReference type="SAM" id="SignalP"/>
    </source>
</evidence>
<reference evidence="2 3" key="1">
    <citation type="submission" date="2020-06" db="EMBL/GenBank/DDBJ databases">
        <title>The endosymbiont of the kinetoplastid Bodo saltans is a Paracaedibacter-like alpha-proteobacterium possessing a putative toxin-antitoxin system.</title>
        <authorList>
            <person name="Midha S."/>
            <person name="Rigden D.J."/>
            <person name="Siozios S."/>
            <person name="Hurst G.D.D."/>
            <person name="Jackson A.P."/>
        </authorList>
    </citation>
    <scope>NUCLEOTIDE SEQUENCE [LARGE SCALE GENOMIC DNA]</scope>
    <source>
        <strain evidence="2">Lake Konstanz</strain>
    </source>
</reference>